<dbReference type="RefSeq" id="WP_024499303.1">
    <property type="nucleotide sequence ID" value="NZ_CP091855.1"/>
</dbReference>
<reference evidence="6 7" key="1">
    <citation type="submission" date="2023-10" db="EMBL/GenBank/DDBJ databases">
        <title>Development of a sustainable strategy for remediation of hydrocarbon-contaminated territories based on the waste exchange concept.</title>
        <authorList>
            <person name="Krivoruchko A."/>
        </authorList>
    </citation>
    <scope>NUCLEOTIDE SEQUENCE</scope>
    <source>
        <strain evidence="5 7">IEGM 1266</strain>
        <strain evidence="6">IEGM 1279</strain>
    </source>
</reference>
<keyword evidence="2" id="KW-0560">Oxidoreductase</keyword>
<evidence type="ECO:0000313" key="6">
    <source>
        <dbReference type="EMBL" id="MDV6312376.1"/>
    </source>
</evidence>
<keyword evidence="3" id="KW-0520">NAD</keyword>
<dbReference type="InterPro" id="IPR023985">
    <property type="entry name" value="SDR_subfam_1"/>
</dbReference>
<evidence type="ECO:0000313" key="7">
    <source>
        <dbReference type="Proteomes" id="UP001185779"/>
    </source>
</evidence>
<sequence>MTTAGTLAGRVAFITGAARGQGRAEAVALAKHGVDVILTDICASPAETDYPATTPEDLEETVALVEKAGQRAVHAVADVRDLGAMEALVARGVAELGRLDIVVANAGIVSWGRFWEMTPERWRDMIDINLTGVFNTLRAAAPVMIELGNGGSIIATSSVAGIKSLPGQAHYSAAKHGVVGLVKSAAIELAPYKIRVNSIHPWGVNTPMGAMGADGEKVFADNPSYSAAMGQYWFDPPISEPEDIANTVVFLAGDESRTITGIQLPIDHGATKI</sequence>
<dbReference type="PROSITE" id="PS00061">
    <property type="entry name" value="ADH_SHORT"/>
    <property type="match status" value="1"/>
</dbReference>
<evidence type="ECO:0000313" key="5">
    <source>
        <dbReference type="EMBL" id="MDV6307332.1"/>
    </source>
</evidence>
<dbReference type="NCBIfam" id="NF009467">
    <property type="entry name" value="PRK12826.1-3"/>
    <property type="match status" value="1"/>
</dbReference>
<protein>
    <submittedName>
        <fullName evidence="6">Mycofactocin-coupled SDR family oxidoreductase</fullName>
    </submittedName>
</protein>
<dbReference type="PRINTS" id="PR00081">
    <property type="entry name" value="GDHRDH"/>
</dbReference>
<dbReference type="CDD" id="cd05233">
    <property type="entry name" value="SDR_c"/>
    <property type="match status" value="1"/>
</dbReference>
<proteinExistence type="inferred from homology"/>
<name>A0AAE4U8G2_9ACTN</name>
<evidence type="ECO:0000256" key="1">
    <source>
        <dbReference type="ARBA" id="ARBA00006484"/>
    </source>
</evidence>
<dbReference type="FunFam" id="3.40.50.720:FF:000084">
    <property type="entry name" value="Short-chain dehydrogenase reductase"/>
    <property type="match status" value="1"/>
</dbReference>
<dbReference type="SUPFAM" id="SSF51735">
    <property type="entry name" value="NAD(P)-binding Rossmann-fold domains"/>
    <property type="match status" value="1"/>
</dbReference>
<dbReference type="NCBIfam" id="TIGR03971">
    <property type="entry name" value="SDR_subfam_1"/>
    <property type="match status" value="1"/>
</dbReference>
<dbReference type="EMBL" id="JAWLKH010000009">
    <property type="protein sequence ID" value="MDV6312376.1"/>
    <property type="molecule type" value="Genomic_DNA"/>
</dbReference>
<dbReference type="GO" id="GO:0016491">
    <property type="term" value="F:oxidoreductase activity"/>
    <property type="evidence" value="ECO:0007669"/>
    <property type="project" value="UniProtKB-KW"/>
</dbReference>
<dbReference type="AlphaFoldDB" id="A0AAE4U8G2"/>
<accession>A0AAE4U8G2</accession>
<dbReference type="EMBL" id="JAWLKI010000007">
    <property type="protein sequence ID" value="MDV6307332.1"/>
    <property type="molecule type" value="Genomic_DNA"/>
</dbReference>
<evidence type="ECO:0000313" key="8">
    <source>
        <dbReference type="Proteomes" id="UP001185922"/>
    </source>
</evidence>
<comment type="similarity">
    <text evidence="1">Belongs to the short-chain dehydrogenases/reductases (SDR) family.</text>
</comment>
<organism evidence="6 8">
    <name type="scientific">Gordonia amicalis</name>
    <dbReference type="NCBI Taxonomy" id="89053"/>
    <lineage>
        <taxon>Bacteria</taxon>
        <taxon>Bacillati</taxon>
        <taxon>Actinomycetota</taxon>
        <taxon>Actinomycetes</taxon>
        <taxon>Mycobacteriales</taxon>
        <taxon>Gordoniaceae</taxon>
        <taxon>Gordonia</taxon>
    </lineage>
</organism>
<comment type="caution">
    <text evidence="6">The sequence shown here is derived from an EMBL/GenBank/DDBJ whole genome shotgun (WGS) entry which is preliminary data.</text>
</comment>
<dbReference type="Pfam" id="PF13561">
    <property type="entry name" value="adh_short_C2"/>
    <property type="match status" value="1"/>
</dbReference>
<dbReference type="PANTHER" id="PTHR24321">
    <property type="entry name" value="DEHYDROGENASES, SHORT CHAIN"/>
    <property type="match status" value="1"/>
</dbReference>
<dbReference type="Proteomes" id="UP001185922">
    <property type="component" value="Unassembled WGS sequence"/>
</dbReference>
<dbReference type="InterPro" id="IPR020904">
    <property type="entry name" value="Sc_DH/Rdtase_CS"/>
</dbReference>
<evidence type="ECO:0000256" key="3">
    <source>
        <dbReference type="ARBA" id="ARBA00023027"/>
    </source>
</evidence>
<dbReference type="PRINTS" id="PR00080">
    <property type="entry name" value="SDRFAMILY"/>
</dbReference>
<dbReference type="InterPro" id="IPR036291">
    <property type="entry name" value="NAD(P)-bd_dom_sf"/>
</dbReference>
<feature type="domain" description="Ketoreductase" evidence="4">
    <location>
        <begin position="10"/>
        <end position="205"/>
    </location>
</feature>
<dbReference type="Gene3D" id="3.40.50.720">
    <property type="entry name" value="NAD(P)-binding Rossmann-like Domain"/>
    <property type="match status" value="1"/>
</dbReference>
<gene>
    <name evidence="5" type="ORF">R3P94_08305</name>
    <name evidence="6" type="ORF">R3Q15_10865</name>
</gene>
<dbReference type="InterPro" id="IPR002347">
    <property type="entry name" value="SDR_fam"/>
</dbReference>
<dbReference type="GeneID" id="77172703"/>
<evidence type="ECO:0000256" key="2">
    <source>
        <dbReference type="ARBA" id="ARBA00023002"/>
    </source>
</evidence>
<evidence type="ECO:0000259" key="4">
    <source>
        <dbReference type="SMART" id="SM00822"/>
    </source>
</evidence>
<dbReference type="Proteomes" id="UP001185779">
    <property type="component" value="Unassembled WGS sequence"/>
</dbReference>
<dbReference type="SMART" id="SM00822">
    <property type="entry name" value="PKS_KR"/>
    <property type="match status" value="1"/>
</dbReference>
<dbReference type="PANTHER" id="PTHR24321:SF8">
    <property type="entry name" value="ESTRADIOL 17-BETA-DEHYDROGENASE 8-RELATED"/>
    <property type="match status" value="1"/>
</dbReference>
<dbReference type="InterPro" id="IPR057326">
    <property type="entry name" value="KR_dom"/>
</dbReference>
<keyword evidence="7" id="KW-1185">Reference proteome</keyword>